<evidence type="ECO:0000256" key="3">
    <source>
        <dbReference type="ARBA" id="ARBA00022679"/>
    </source>
</evidence>
<accession>A0A9P0EFS4</accession>
<dbReference type="InterPro" id="IPR017804">
    <property type="entry name" value="MeTrfase_EgtD-like"/>
</dbReference>
<dbReference type="Proteomes" id="UP000775872">
    <property type="component" value="Unassembled WGS sequence"/>
</dbReference>
<dbReference type="NCBIfam" id="TIGR03439">
    <property type="entry name" value="methyl_EasF"/>
    <property type="match status" value="1"/>
</dbReference>
<dbReference type="EMBL" id="CABFOC020000038">
    <property type="protein sequence ID" value="CAH0050841.1"/>
    <property type="molecule type" value="Genomic_DNA"/>
</dbReference>
<dbReference type="InterPro" id="IPR029063">
    <property type="entry name" value="SAM-dependent_MTases_sf"/>
</dbReference>
<sequence>MATAFTSTRNYIDGPFWTPILPTDSLSPTKPPVNEKDSHAERIQILDTRRQIISQDLVRGIIEGLRSEERESPPLLLWNEPGLSLFDTVISSPDYYPARREWLLLHDSIREIVATIASGDRVIELGAGNMKKTAFFLQALQAQGKQVEYYACDVDQESLRKSLLELQCVLSSAGSTTKLHGLLGTYEDCAAWLKEHDSSSHTYVFWLGNSIANFTPSEAAEYTRAFLTSSVSMIVGLDGSQDQREIALSYEGPSNRDFILQGLTHANQLLNAEVFKLDDWGFGGRWNPAVWMHESYYIANKDLSISVYGERYEFKKGDKLRSIRSGKWPEGKAREICKEAGGILTRAWMNQEKSYGKMFTTIDGSEV</sequence>
<dbReference type="InterPro" id="IPR017805">
    <property type="entry name" value="SAM_MeTrfase_EasF-type_put"/>
</dbReference>
<feature type="domain" description="Histidine-specific methyltransferase SAM-dependent" evidence="5">
    <location>
        <begin position="60"/>
        <end position="358"/>
    </location>
</feature>
<dbReference type="OrthoDB" id="659at2759"/>
<dbReference type="Gene3D" id="3.40.50.150">
    <property type="entry name" value="Vaccinia Virus protein VP39"/>
    <property type="match status" value="1"/>
</dbReference>
<reference evidence="6" key="1">
    <citation type="submission" date="2021-10" db="EMBL/GenBank/DDBJ databases">
        <authorList>
            <person name="Piombo E."/>
        </authorList>
    </citation>
    <scope>NUCLEOTIDE SEQUENCE</scope>
</reference>
<gene>
    <name evidence="6" type="ORF">CSOL1703_00014087</name>
</gene>
<dbReference type="InterPro" id="IPR051128">
    <property type="entry name" value="EgtD_Methyltrsf_superfamily"/>
</dbReference>
<proteinExistence type="inferred from homology"/>
<evidence type="ECO:0000256" key="2">
    <source>
        <dbReference type="ARBA" id="ARBA00022603"/>
    </source>
</evidence>
<keyword evidence="7" id="KW-1185">Reference proteome</keyword>
<comment type="similarity">
    <text evidence="1">Belongs to the methyltransferase superfamily.</text>
</comment>
<dbReference type="AlphaFoldDB" id="A0A9P0EFS4"/>
<dbReference type="PIRSF" id="PIRSF018005">
    <property type="entry name" value="UCP018005"/>
    <property type="match status" value="1"/>
</dbReference>
<dbReference type="Pfam" id="PF10017">
    <property type="entry name" value="Methyltransf_33"/>
    <property type="match status" value="1"/>
</dbReference>
<comment type="caution">
    <text evidence="6">The sequence shown here is derived from an EMBL/GenBank/DDBJ whole genome shotgun (WGS) entry which is preliminary data.</text>
</comment>
<dbReference type="GO" id="GO:0032259">
    <property type="term" value="P:methylation"/>
    <property type="evidence" value="ECO:0007669"/>
    <property type="project" value="UniProtKB-KW"/>
</dbReference>
<evidence type="ECO:0000259" key="5">
    <source>
        <dbReference type="Pfam" id="PF10017"/>
    </source>
</evidence>
<evidence type="ECO:0000313" key="6">
    <source>
        <dbReference type="EMBL" id="CAH0050841.1"/>
    </source>
</evidence>
<evidence type="ECO:0000256" key="1">
    <source>
        <dbReference type="ARBA" id="ARBA00008361"/>
    </source>
</evidence>
<evidence type="ECO:0000256" key="4">
    <source>
        <dbReference type="ARBA" id="ARBA00022691"/>
    </source>
</evidence>
<dbReference type="InterPro" id="IPR019257">
    <property type="entry name" value="MeTrfase_dom"/>
</dbReference>
<organism evidence="6 7">
    <name type="scientific">Clonostachys solani</name>
    <dbReference type="NCBI Taxonomy" id="160281"/>
    <lineage>
        <taxon>Eukaryota</taxon>
        <taxon>Fungi</taxon>
        <taxon>Dikarya</taxon>
        <taxon>Ascomycota</taxon>
        <taxon>Pezizomycotina</taxon>
        <taxon>Sordariomycetes</taxon>
        <taxon>Hypocreomycetidae</taxon>
        <taxon>Hypocreales</taxon>
        <taxon>Bionectriaceae</taxon>
        <taxon>Clonostachys</taxon>
    </lineage>
</organism>
<keyword evidence="3" id="KW-0808">Transferase</keyword>
<dbReference type="GO" id="GO:0008168">
    <property type="term" value="F:methyltransferase activity"/>
    <property type="evidence" value="ECO:0007669"/>
    <property type="project" value="UniProtKB-KW"/>
</dbReference>
<dbReference type="PANTHER" id="PTHR43397:SF2">
    <property type="entry name" value="HISTIDINE-SPECIFIC METHYLTRANSFERASE SAM-DEPENDENT DOMAIN-CONTAINING PROTEIN"/>
    <property type="match status" value="1"/>
</dbReference>
<keyword evidence="2" id="KW-0489">Methyltransferase</keyword>
<dbReference type="PANTHER" id="PTHR43397">
    <property type="entry name" value="ERGOTHIONEINE BIOSYNTHESIS PROTEIN 1"/>
    <property type="match status" value="1"/>
</dbReference>
<keyword evidence="4" id="KW-0949">S-adenosyl-L-methionine</keyword>
<evidence type="ECO:0000313" key="7">
    <source>
        <dbReference type="Proteomes" id="UP000775872"/>
    </source>
</evidence>
<protein>
    <recommendedName>
        <fullName evidence="5">Histidine-specific methyltransferase SAM-dependent domain-containing protein</fullName>
    </recommendedName>
</protein>
<name>A0A9P0EFS4_9HYPO</name>